<dbReference type="GO" id="GO:0003677">
    <property type="term" value="F:DNA binding"/>
    <property type="evidence" value="ECO:0007669"/>
    <property type="project" value="UniProtKB-KW"/>
</dbReference>
<evidence type="ECO:0000256" key="3">
    <source>
        <dbReference type="ARBA" id="ARBA00023125"/>
    </source>
</evidence>
<feature type="domain" description="Probable transposase IS891/IS1136/IS1341" evidence="5">
    <location>
        <begin position="164"/>
        <end position="283"/>
    </location>
</feature>
<keyword evidence="3" id="KW-0238">DNA-binding</keyword>
<keyword evidence="4" id="KW-0233">DNA recombination</keyword>
<dbReference type="NCBIfam" id="TIGR01766">
    <property type="entry name" value="IS200/IS605 family accessory protein TnpB-like domain"/>
    <property type="match status" value="1"/>
</dbReference>
<evidence type="ECO:0000256" key="4">
    <source>
        <dbReference type="ARBA" id="ARBA00023172"/>
    </source>
</evidence>
<accession>A0A150MJE1</accession>
<evidence type="ECO:0008006" key="9">
    <source>
        <dbReference type="Google" id="ProtNLM"/>
    </source>
</evidence>
<dbReference type="EMBL" id="LQYW01000149">
    <property type="protein sequence ID" value="KYD24647.1"/>
    <property type="molecule type" value="Genomic_DNA"/>
</dbReference>
<evidence type="ECO:0000256" key="2">
    <source>
        <dbReference type="ARBA" id="ARBA00022578"/>
    </source>
</evidence>
<dbReference type="NCBIfam" id="NF040570">
    <property type="entry name" value="guided_TnpB"/>
    <property type="match status" value="1"/>
</dbReference>
<proteinExistence type="inferred from homology"/>
<dbReference type="PATRIC" id="fig|153151.4.peg.1321"/>
<evidence type="ECO:0000259" key="5">
    <source>
        <dbReference type="Pfam" id="PF01385"/>
    </source>
</evidence>
<evidence type="ECO:0000259" key="6">
    <source>
        <dbReference type="Pfam" id="PF07282"/>
    </source>
</evidence>
<dbReference type="InterPro" id="IPR051491">
    <property type="entry name" value="Recombinase/Transposase-rel"/>
</dbReference>
<dbReference type="RefSeq" id="WP_062678920.1">
    <property type="nucleotide sequence ID" value="NZ_LQYW01000149.1"/>
</dbReference>
<protein>
    <recommendedName>
        <fullName evidence="9">Transposase</fullName>
    </recommendedName>
</protein>
<feature type="domain" description="Cas12f1-like TNB" evidence="6">
    <location>
        <begin position="305"/>
        <end position="367"/>
    </location>
</feature>
<comment type="caution">
    <text evidence="7">The sequence shown here is derived from an EMBL/GenBank/DDBJ whole genome shotgun (WGS) entry which is preliminary data.</text>
</comment>
<sequence length="392" mass="46223">MYRTLKTRFRAKKEVMDKLFECNRISAEVWNECLRLAKEHHLETGKWITKTELQKATKGRFPIHSQSIQAVVHKYIFARDGVREARKKGEKIKYPYKKKKHFNTKWAKDGFVLHEEGTLELSLGIWKRKRQQPLVVQIDKEQIPNGQVKEIELVYDRGLWLCLSYEDGKEPKENKNQNRVAIDPGEIHTIAAVCENGESLIITGRKIRSIHRLRNKKLKELQKLMSRCKKGSKQWKKYNRAKQYVLSKSEAQLKDALHKTTRQFVRWCLENQVKEVVIGDVEGVQRNTKKKRNKKTNQKLSNWSFGKLYDYLEYKLNAEGIQLEKKDESYTSQTCPVCGKKNKSSSRNYSCSCGYRQHRDIHGAMNLFTKVYYGEIRPLEFTVKPFTYRRIA</sequence>
<reference evidence="7 8" key="1">
    <citation type="submission" date="2016-01" db="EMBL/GenBank/DDBJ databases">
        <title>Draft Genome Sequences of Seven Thermophilic Sporeformers Isolated from Foods.</title>
        <authorList>
            <person name="Berendsen E.M."/>
            <person name="Wells-Bennik M.H."/>
            <person name="Krawcyk A.O."/>
            <person name="De Jong A."/>
            <person name="Holsappel S."/>
            <person name="Eijlander R.T."/>
            <person name="Kuipers O.P."/>
        </authorList>
    </citation>
    <scope>NUCLEOTIDE SEQUENCE [LARGE SCALE GENOMIC DNA]</scope>
    <source>
        <strain evidence="7 8">B4110</strain>
    </source>
</reference>
<dbReference type="PANTHER" id="PTHR36172:SF1">
    <property type="entry name" value="RESOLVASE-RELATED"/>
    <property type="match status" value="1"/>
</dbReference>
<dbReference type="AlphaFoldDB" id="A0A150MJE1"/>
<evidence type="ECO:0000313" key="7">
    <source>
        <dbReference type="EMBL" id="KYD24647.1"/>
    </source>
</evidence>
<comment type="similarity">
    <text evidence="1">In the C-terminal section; belongs to the transposase 35 family.</text>
</comment>
<dbReference type="InterPro" id="IPR001959">
    <property type="entry name" value="Transposase"/>
</dbReference>
<dbReference type="Pfam" id="PF07282">
    <property type="entry name" value="Cas12f1-like_TNB"/>
    <property type="match status" value="1"/>
</dbReference>
<dbReference type="Pfam" id="PF01385">
    <property type="entry name" value="OrfB_IS605"/>
    <property type="match status" value="1"/>
</dbReference>
<gene>
    <name evidence="7" type="ORF">B4110_0656</name>
</gene>
<organism evidence="7 8">
    <name type="scientific">Parageobacillus toebii</name>
    <dbReference type="NCBI Taxonomy" id="153151"/>
    <lineage>
        <taxon>Bacteria</taxon>
        <taxon>Bacillati</taxon>
        <taxon>Bacillota</taxon>
        <taxon>Bacilli</taxon>
        <taxon>Bacillales</taxon>
        <taxon>Anoxybacillaceae</taxon>
        <taxon>Parageobacillus</taxon>
    </lineage>
</organism>
<evidence type="ECO:0000313" key="8">
    <source>
        <dbReference type="Proteomes" id="UP000075324"/>
    </source>
</evidence>
<dbReference type="GO" id="GO:0006310">
    <property type="term" value="P:DNA recombination"/>
    <property type="evidence" value="ECO:0007669"/>
    <property type="project" value="UniProtKB-KW"/>
</dbReference>
<dbReference type="Proteomes" id="UP000075324">
    <property type="component" value="Unassembled WGS sequence"/>
</dbReference>
<evidence type="ECO:0000256" key="1">
    <source>
        <dbReference type="ARBA" id="ARBA00008761"/>
    </source>
</evidence>
<name>A0A150MJE1_9BACL</name>
<keyword evidence="2" id="KW-0815">Transposition</keyword>
<dbReference type="PANTHER" id="PTHR36172">
    <property type="match status" value="1"/>
</dbReference>
<dbReference type="InterPro" id="IPR010095">
    <property type="entry name" value="Cas12f1-like_TNB"/>
</dbReference>
<dbReference type="GO" id="GO:0032196">
    <property type="term" value="P:transposition"/>
    <property type="evidence" value="ECO:0007669"/>
    <property type="project" value="UniProtKB-KW"/>
</dbReference>